<dbReference type="AlphaFoldDB" id="A0A2T1N5N5"/>
<dbReference type="RefSeq" id="WP_106464315.1">
    <property type="nucleotide sequence ID" value="NZ_PXOQ01000015.1"/>
</dbReference>
<sequence>MKKIIVCLLLMSTQLMLSQTKPSLIQESDNLDNTTNNSENIRNFGSNKSKNIKTDVKAKITDYLIITKENDTTYLDTTLSIKKEYKFNYLRKDNFELLPFSNLGQTYNSLGYNFKSTRLMPEFGVRAKHFNYLETEDINYYHVPTPLTELFFKTAFKQGQLLDAFFTSNTSKQFNFSIGYKGLRSLGTYQNILSSTGNLRMTASYKTKNNRYIANAHFTSQDILNQENGGLTEESVRFFRAGDEDLLDRARVDVNFQDAEGFFIGKRTYINHHYKILNNRDSLSFNEIKIGHVFQLEDKTYDFKQSLQSDVFGEAKRENFLFDRVKLEELYNELNLSYTNNVIGKVFFNASHTNYNYGYDKILISPTETIPNRLKGDVFAVGAKYFKTINQLNLKAEIGANVSGDFSGNFILAEAHFSLNEDITLKASLNNNTVAPNYNMQFYQSDYNEYNWKNNLNTIKTQQLEFGVLSNKWVNVNLQVTNINDYVYFSKATDSSQIEVFQNPEAIRYLKLQVQKEFKYRNFALDNTIEFQTVDDPNNSINVPEIITRNTLYYSNHVFKKAMFLQTGITFKYFTKYNMDAYSPLLSEFYVQNNEEFGAFPLIDFFVNAKIRQTRIYLKAEHLNSSFTGRDYFSAPGYPYRDFTVRFGLVWDFFL</sequence>
<evidence type="ECO:0008006" key="4">
    <source>
        <dbReference type="Google" id="ProtNLM"/>
    </source>
</evidence>
<comment type="caution">
    <text evidence="2">The sequence shown here is derived from an EMBL/GenBank/DDBJ whole genome shotgun (WGS) entry which is preliminary data.</text>
</comment>
<evidence type="ECO:0000313" key="2">
    <source>
        <dbReference type="EMBL" id="PSG86577.1"/>
    </source>
</evidence>
<evidence type="ECO:0000256" key="1">
    <source>
        <dbReference type="SAM" id="SignalP"/>
    </source>
</evidence>
<dbReference type="Pfam" id="PF14121">
    <property type="entry name" value="Porin_10"/>
    <property type="match status" value="1"/>
</dbReference>
<dbReference type="InterPro" id="IPR025631">
    <property type="entry name" value="Porin_10"/>
</dbReference>
<protein>
    <recommendedName>
        <fullName evidence="4">Porin</fullName>
    </recommendedName>
</protein>
<keyword evidence="3" id="KW-1185">Reference proteome</keyword>
<evidence type="ECO:0000313" key="3">
    <source>
        <dbReference type="Proteomes" id="UP000238426"/>
    </source>
</evidence>
<name>A0A2T1N5N5_9FLAO</name>
<feature type="chain" id="PRO_5015684682" description="Porin" evidence="1">
    <location>
        <begin position="19"/>
        <end position="655"/>
    </location>
</feature>
<organism evidence="2 3">
    <name type="scientific">Aurantibacter aestuarii</name>
    <dbReference type="NCBI Taxonomy" id="1266046"/>
    <lineage>
        <taxon>Bacteria</taxon>
        <taxon>Pseudomonadati</taxon>
        <taxon>Bacteroidota</taxon>
        <taxon>Flavobacteriia</taxon>
        <taxon>Flavobacteriales</taxon>
        <taxon>Flavobacteriaceae</taxon>
        <taxon>Aurantibacter</taxon>
    </lineage>
</organism>
<reference evidence="2 3" key="1">
    <citation type="submission" date="2018-03" db="EMBL/GenBank/DDBJ databases">
        <title>Mesoflavibacter sp. HG37 and Mesoflavibacter sp. HG96 sp.nov., two marine bacteria isolated from seawater of Western Pacific Ocean.</title>
        <authorList>
            <person name="Cheng H."/>
            <person name="Wu Y.-H."/>
            <person name="Guo L.-L."/>
            <person name="Xu X.-W."/>
        </authorList>
    </citation>
    <scope>NUCLEOTIDE SEQUENCE [LARGE SCALE GENOMIC DNA]</scope>
    <source>
        <strain evidence="2 3">KCTC 32269</strain>
    </source>
</reference>
<keyword evidence="1" id="KW-0732">Signal</keyword>
<feature type="signal peptide" evidence="1">
    <location>
        <begin position="1"/>
        <end position="18"/>
    </location>
</feature>
<dbReference type="OrthoDB" id="9812454at2"/>
<dbReference type="EMBL" id="PXOQ01000015">
    <property type="protein sequence ID" value="PSG86577.1"/>
    <property type="molecule type" value="Genomic_DNA"/>
</dbReference>
<accession>A0A2T1N5N5</accession>
<dbReference type="Proteomes" id="UP000238426">
    <property type="component" value="Unassembled WGS sequence"/>
</dbReference>
<proteinExistence type="predicted"/>
<gene>
    <name evidence="2" type="ORF">C7H52_12915</name>
</gene>